<keyword evidence="2" id="KW-0325">Glycoprotein</keyword>
<dbReference type="EMBL" id="APAU02000005">
    <property type="protein sequence ID" value="EUB63657.1"/>
    <property type="molecule type" value="Genomic_DNA"/>
</dbReference>
<keyword evidence="1" id="KW-0732">Signal</keyword>
<dbReference type="PROSITE" id="PS50814">
    <property type="entry name" value="WIF"/>
    <property type="match status" value="1"/>
</dbReference>
<dbReference type="Proteomes" id="UP000019149">
    <property type="component" value="Unassembled WGS sequence"/>
</dbReference>
<dbReference type="Gene3D" id="2.60.40.2170">
    <property type="entry name" value="Wnt, WIF domain"/>
    <property type="match status" value="1"/>
</dbReference>
<gene>
    <name evidence="4" type="ORF">EGR_01280</name>
</gene>
<dbReference type="OMA" id="DITQHIP"/>
<comment type="caution">
    <text evidence="4">The sequence shown here is derived from an EMBL/GenBank/DDBJ whole genome shotgun (WGS) entry which is preliminary data.</text>
</comment>
<dbReference type="STRING" id="6210.W6UYE8"/>
<dbReference type="RefSeq" id="XP_024354853.1">
    <property type="nucleotide sequence ID" value="XM_024490529.1"/>
</dbReference>
<organism evidence="4 5">
    <name type="scientific">Echinococcus granulosus</name>
    <name type="common">Hydatid tapeworm</name>
    <dbReference type="NCBI Taxonomy" id="6210"/>
    <lineage>
        <taxon>Eukaryota</taxon>
        <taxon>Metazoa</taxon>
        <taxon>Spiralia</taxon>
        <taxon>Lophotrochozoa</taxon>
        <taxon>Platyhelminthes</taxon>
        <taxon>Cestoda</taxon>
        <taxon>Eucestoda</taxon>
        <taxon>Cyclophyllidea</taxon>
        <taxon>Taeniidae</taxon>
        <taxon>Echinococcus</taxon>
        <taxon>Echinococcus granulosus group</taxon>
    </lineage>
</organism>
<protein>
    <recommendedName>
        <fullName evidence="3">WIF domain-containing protein</fullName>
    </recommendedName>
</protein>
<dbReference type="SMART" id="SM00469">
    <property type="entry name" value="WIF"/>
    <property type="match status" value="1"/>
</dbReference>
<reference evidence="4 5" key="1">
    <citation type="journal article" date="2013" name="Nat. Genet.">
        <title>The genome of the hydatid tapeworm Echinococcus granulosus.</title>
        <authorList>
            <person name="Zheng H."/>
            <person name="Zhang W."/>
            <person name="Zhang L."/>
            <person name="Zhang Z."/>
            <person name="Li J."/>
            <person name="Lu G."/>
            <person name="Zhu Y."/>
            <person name="Wang Y."/>
            <person name="Huang Y."/>
            <person name="Liu J."/>
            <person name="Kang H."/>
            <person name="Chen J."/>
            <person name="Wang L."/>
            <person name="Chen A."/>
            <person name="Yu S."/>
            <person name="Gao Z."/>
            <person name="Jin L."/>
            <person name="Gu W."/>
            <person name="Wang Z."/>
            <person name="Zhao L."/>
            <person name="Shi B."/>
            <person name="Wen H."/>
            <person name="Lin R."/>
            <person name="Jones M.K."/>
            <person name="Brejova B."/>
            <person name="Vinar T."/>
            <person name="Zhao G."/>
            <person name="McManus D.P."/>
            <person name="Chen Z."/>
            <person name="Zhou Y."/>
            <person name="Wang S."/>
        </authorList>
    </citation>
    <scope>NUCLEOTIDE SEQUENCE [LARGE SCALE GENOMIC DNA]</scope>
</reference>
<evidence type="ECO:0000256" key="1">
    <source>
        <dbReference type="ARBA" id="ARBA00022729"/>
    </source>
</evidence>
<evidence type="ECO:0000313" key="4">
    <source>
        <dbReference type="EMBL" id="EUB63657.1"/>
    </source>
</evidence>
<accession>W6UYE8</accession>
<dbReference type="GeneID" id="36336995"/>
<feature type="domain" description="WIF" evidence="3">
    <location>
        <begin position="123"/>
        <end position="259"/>
    </location>
</feature>
<dbReference type="KEGG" id="egl:EGR_01280"/>
<evidence type="ECO:0000259" key="3">
    <source>
        <dbReference type="PROSITE" id="PS50814"/>
    </source>
</evidence>
<keyword evidence="5" id="KW-1185">Reference proteome</keyword>
<name>W6UYE8_ECHGR</name>
<dbReference type="AlphaFoldDB" id="W6UYE8"/>
<sequence length="325" mass="37312">MTNYDLVGTLKALYAPMKVCPDGCVHVRHASTPSRPLFYFTAVAAPPSVTTVFIQQPQAERPQLLRAASLQEMHLSPASLYLNLILLELLVGAQGQLNLWADRKLVARIIESIPSNGKDYSSLKCPRQRPDITQHIPPQLFLVLNGHILQEVYDKILHSVHRPLPPQIEIIRLKWRAGLERLTYNISMVSLNKTLLFDPLLNVASYGIIPAMESDVQITLACTGKVTGFAAFKLHLDIRREFEGLRKIPRIDFVAQKYCLSKQRFKRFHIKCDCRAQCQKLFPPVYFGKAYRKKCNQRCRRDLSSKRGTSRYNYYTHQNQQQHIN</sequence>
<dbReference type="InterPro" id="IPR038677">
    <property type="entry name" value="WIF_sf"/>
</dbReference>
<evidence type="ECO:0000256" key="2">
    <source>
        <dbReference type="ARBA" id="ARBA00023180"/>
    </source>
</evidence>
<dbReference type="CTD" id="36336995"/>
<dbReference type="OrthoDB" id="10045365at2759"/>
<proteinExistence type="predicted"/>
<dbReference type="InterPro" id="IPR003306">
    <property type="entry name" value="WIF"/>
</dbReference>
<evidence type="ECO:0000313" key="5">
    <source>
        <dbReference type="Proteomes" id="UP000019149"/>
    </source>
</evidence>
<dbReference type="Pfam" id="PF02019">
    <property type="entry name" value="WIF"/>
    <property type="match status" value="1"/>
</dbReference>